<keyword evidence="4" id="KW-0521">NADP</keyword>
<dbReference type="InterPro" id="IPR036812">
    <property type="entry name" value="NAD(P)_OxRdtase_dom_sf"/>
</dbReference>
<gene>
    <name evidence="8" type="ORF">LENED_005000</name>
</gene>
<dbReference type="Gene3D" id="3.50.50.60">
    <property type="entry name" value="FAD/NAD(P)-binding domain"/>
    <property type="match status" value="1"/>
</dbReference>
<dbReference type="SUPFAM" id="SSF51430">
    <property type="entry name" value="NAD(P)-linked oxidoreductase"/>
    <property type="match status" value="1"/>
</dbReference>
<dbReference type="EMBL" id="BDGU01000142">
    <property type="protein sequence ID" value="GAW03286.1"/>
    <property type="molecule type" value="Genomic_DNA"/>
</dbReference>
<keyword evidence="5" id="KW-0560">Oxidoreductase</keyword>
<dbReference type="PANTHER" id="PTHR43827:SF3">
    <property type="entry name" value="NADP-DEPENDENT OXIDOREDUCTASE DOMAIN-CONTAINING PROTEIN"/>
    <property type="match status" value="1"/>
</dbReference>
<dbReference type="GO" id="GO:0016652">
    <property type="term" value="F:oxidoreductase activity, acting on NAD(P)H as acceptor"/>
    <property type="evidence" value="ECO:0007669"/>
    <property type="project" value="InterPro"/>
</dbReference>
<dbReference type="InterPro" id="IPR002938">
    <property type="entry name" value="FAD-bd"/>
</dbReference>
<dbReference type="Gene3D" id="3.30.9.10">
    <property type="entry name" value="D-Amino Acid Oxidase, subunit A, domain 2"/>
    <property type="match status" value="1"/>
</dbReference>
<dbReference type="Gene3D" id="3.20.20.100">
    <property type="entry name" value="NADP-dependent oxidoreductase domain"/>
    <property type="match status" value="1"/>
</dbReference>
<protein>
    <submittedName>
        <fullName evidence="8">Aldo ketoreductase</fullName>
    </submittedName>
</protein>
<proteinExistence type="inferred from homology"/>
<evidence type="ECO:0000256" key="1">
    <source>
        <dbReference type="ARBA" id="ARBA00007905"/>
    </source>
</evidence>
<dbReference type="STRING" id="5353.A0A1Q3E7Z4"/>
<feature type="domain" description="FAD-binding" evidence="7">
    <location>
        <begin position="308"/>
        <end position="656"/>
    </location>
</feature>
<reference evidence="8 9" key="1">
    <citation type="submission" date="2016-08" db="EMBL/GenBank/DDBJ databases">
        <authorList>
            <consortium name="Lentinula edodes genome sequencing consortium"/>
            <person name="Sakamoto Y."/>
            <person name="Nakade K."/>
            <person name="Sato S."/>
            <person name="Yoshida Y."/>
            <person name="Miyazaki K."/>
            <person name="Natsume S."/>
            <person name="Konno N."/>
        </authorList>
    </citation>
    <scope>NUCLEOTIDE SEQUENCE [LARGE SCALE GENOMIC DNA]</scope>
    <source>
        <strain evidence="8 9">NBRC 111202</strain>
    </source>
</reference>
<comment type="caution">
    <text evidence="8">The sequence shown here is derived from an EMBL/GenBank/DDBJ whole genome shotgun (WGS) entry which is preliminary data.</text>
</comment>
<dbReference type="SUPFAM" id="SSF51905">
    <property type="entry name" value="FAD/NAD(P)-binding domain"/>
    <property type="match status" value="1"/>
</dbReference>
<dbReference type="InterPro" id="IPR020471">
    <property type="entry name" value="AKR"/>
</dbReference>
<name>A0A1Q3E7Z4_LENED</name>
<keyword evidence="3" id="KW-0274">FAD</keyword>
<comment type="similarity">
    <text evidence="1">Belongs to the aldo/keto reductase family.</text>
</comment>
<dbReference type="AlphaFoldDB" id="A0A1Q3E7Z4"/>
<evidence type="ECO:0000256" key="2">
    <source>
        <dbReference type="ARBA" id="ARBA00022630"/>
    </source>
</evidence>
<sequence length="899" mass="98057">MPLGPILLNDGNKIPAIAYGTGSKMKYHDITQYIEQAIELGFSHIDTAAFYQTEKYVGKAIKESGLARSELFITTKYPRDVPIQKSVKESLANLGLQYLDLYLIHQPLLIPDIVKAWKDFEKVQQDGLAKSIGISNVVDVQQLEDLIKHSEVKPAVNQIELHPYNYYKMKPIMDVCAKHKIVVEAYSSLSPITTYPGGPVDVPLKAAAQRIGATPTQVVFLWVKAKGAVIVTTSTTKAHMEEYLAVSDLPDLTKEEVADIDAAGAKGPPSGIPTINTKEKALGAVITNSAAHLRIIDMVSKITSAESVNVLIVGAGPVGLVSALLLLRGGLSVRVIAKETKPRTGCRGPGIQPRTLELYKFLGVLDDILAGSGPHQTIHQYTSPDNGEPPVILWDDSKEKVVEKVDKPYLSTRIIAQVDHEAIFRACLLRDYGCQVEFGTELISYEQGSDTVEATLLKSLTHKTETETTKFDWLIGADGAHSVHIKAWGALAEKSLLIRPYMSAFSAQHSTPSQPKSDTRVQVMIASQDVEYTTEKLKLNGVVGDGNTKGRRDMLVDMIHELSGRKDLVFGDLIGIGVWRPNIRMVDNFGKGKVWIAGDAAHVHSPTGGQGLNSGVQDAFNLCWKLSLVHKGKSTSNKLMASYTEERMRVVKAMLNVTTRLLRQAFGVNEDKTVNIEVNSAQTTISTTTTSTNSPDKKQPSGINNIVRGFELRMFGINYRGSSIVLDEVAPPAEVLDPYKMSPEEPVRGGDRAPEAPDLKILHENSSDGITSLFEIFDTTKHTALVFFKSPLAIQEFSRALANYPNGTMRIVVIHPQGSTERVLIDGKQEGDVVEVLDTKGHAYGSYLRGVDSNAVVASEGAVSQDTGGIVIVIRPDGHVGAIVKDVAGVDRYRRKVFT</sequence>
<evidence type="ECO:0000313" key="9">
    <source>
        <dbReference type="Proteomes" id="UP000188533"/>
    </source>
</evidence>
<dbReference type="GO" id="GO:0016616">
    <property type="term" value="F:oxidoreductase activity, acting on the CH-OH group of donors, NAD or NADP as acceptor"/>
    <property type="evidence" value="ECO:0007669"/>
    <property type="project" value="UniProtKB-ARBA"/>
</dbReference>
<feature type="domain" description="NADP-dependent oxidoreductase" evidence="6">
    <location>
        <begin position="23"/>
        <end position="263"/>
    </location>
</feature>
<dbReference type="InterPro" id="IPR044494">
    <property type="entry name" value="AKR3C2/3"/>
</dbReference>
<dbReference type="Pfam" id="PF01494">
    <property type="entry name" value="FAD_binding_3"/>
    <property type="match status" value="1"/>
</dbReference>
<dbReference type="FunFam" id="3.20.20.100:FF:000002">
    <property type="entry name" value="2,5-diketo-D-gluconic acid reductase A"/>
    <property type="match status" value="1"/>
</dbReference>
<evidence type="ECO:0000313" key="8">
    <source>
        <dbReference type="EMBL" id="GAW03286.1"/>
    </source>
</evidence>
<evidence type="ECO:0000256" key="4">
    <source>
        <dbReference type="ARBA" id="ARBA00022857"/>
    </source>
</evidence>
<dbReference type="GO" id="GO:0071949">
    <property type="term" value="F:FAD binding"/>
    <property type="evidence" value="ECO:0007669"/>
    <property type="project" value="InterPro"/>
</dbReference>
<dbReference type="Proteomes" id="UP000188533">
    <property type="component" value="Unassembled WGS sequence"/>
</dbReference>
<dbReference type="CDD" id="cd19120">
    <property type="entry name" value="AKR_AKR3C2-3"/>
    <property type="match status" value="1"/>
</dbReference>
<dbReference type="PRINTS" id="PR00420">
    <property type="entry name" value="RNGMNOXGNASE"/>
</dbReference>
<dbReference type="PANTHER" id="PTHR43827">
    <property type="entry name" value="2,5-DIKETO-D-GLUCONIC ACID REDUCTASE"/>
    <property type="match status" value="1"/>
</dbReference>
<keyword evidence="2" id="KW-0285">Flavoprotein</keyword>
<evidence type="ECO:0000259" key="7">
    <source>
        <dbReference type="Pfam" id="PF01494"/>
    </source>
</evidence>
<evidence type="ECO:0000256" key="3">
    <source>
        <dbReference type="ARBA" id="ARBA00022827"/>
    </source>
</evidence>
<accession>A0A1Q3E7Z4</accession>
<evidence type="ECO:0000256" key="5">
    <source>
        <dbReference type="ARBA" id="ARBA00023002"/>
    </source>
</evidence>
<keyword evidence="9" id="KW-1185">Reference proteome</keyword>
<organism evidence="8 9">
    <name type="scientific">Lentinula edodes</name>
    <name type="common">Shiitake mushroom</name>
    <name type="synonym">Lentinus edodes</name>
    <dbReference type="NCBI Taxonomy" id="5353"/>
    <lineage>
        <taxon>Eukaryota</taxon>
        <taxon>Fungi</taxon>
        <taxon>Dikarya</taxon>
        <taxon>Basidiomycota</taxon>
        <taxon>Agaricomycotina</taxon>
        <taxon>Agaricomycetes</taxon>
        <taxon>Agaricomycetidae</taxon>
        <taxon>Agaricales</taxon>
        <taxon>Marasmiineae</taxon>
        <taxon>Omphalotaceae</taxon>
        <taxon>Lentinula</taxon>
    </lineage>
</organism>
<evidence type="ECO:0000259" key="6">
    <source>
        <dbReference type="Pfam" id="PF00248"/>
    </source>
</evidence>
<dbReference type="InterPro" id="IPR023210">
    <property type="entry name" value="NADP_OxRdtase_dom"/>
</dbReference>
<dbReference type="Pfam" id="PF00248">
    <property type="entry name" value="Aldo_ket_red"/>
    <property type="match status" value="1"/>
</dbReference>
<dbReference type="InterPro" id="IPR036188">
    <property type="entry name" value="FAD/NAD-bd_sf"/>
</dbReference>
<reference evidence="8 9" key="2">
    <citation type="submission" date="2017-02" db="EMBL/GenBank/DDBJ databases">
        <title>A genome survey and senescence transcriptome analysis in Lentinula edodes.</title>
        <authorList>
            <person name="Sakamoto Y."/>
            <person name="Nakade K."/>
            <person name="Sato S."/>
            <person name="Yoshida Y."/>
            <person name="Miyazaki K."/>
            <person name="Natsume S."/>
            <person name="Konno N."/>
        </authorList>
    </citation>
    <scope>NUCLEOTIDE SEQUENCE [LARGE SCALE GENOMIC DNA]</scope>
    <source>
        <strain evidence="8 9">NBRC 111202</strain>
    </source>
</reference>